<protein>
    <submittedName>
        <fullName evidence="1">Uncharacterized protein</fullName>
    </submittedName>
</protein>
<gene>
    <name evidence="1" type="ORF">GcC1_143007</name>
</gene>
<dbReference type="AlphaFoldDB" id="A0A420HZP4"/>
<evidence type="ECO:0000313" key="1">
    <source>
        <dbReference type="EMBL" id="RKF62904.1"/>
    </source>
</evidence>
<dbReference type="EMBL" id="MCBR01014351">
    <property type="protein sequence ID" value="RKF62904.1"/>
    <property type="molecule type" value="Genomic_DNA"/>
</dbReference>
<sequence>MERVDQLVFVGVQVAKYLIQTILEQSQPKKFSFSKTTESSSCSKMTALKAHSRVYEHHTKNFQADAVGHAFLVSNSPLFLVGKFITNQAGPAEKNSDALLDRNPILDDLVASITLLKRAYYGTWNYHVKKPARVLLHLKIGHLE</sequence>
<proteinExistence type="predicted"/>
<accession>A0A420HZP4</accession>
<reference evidence="1 2" key="1">
    <citation type="journal article" date="2018" name="BMC Genomics">
        <title>Comparative genome analyses reveal sequence features reflecting distinct modes of host-adaptation between dicot and monocot powdery mildew.</title>
        <authorList>
            <person name="Wu Y."/>
            <person name="Ma X."/>
            <person name="Pan Z."/>
            <person name="Kale S.D."/>
            <person name="Song Y."/>
            <person name="King H."/>
            <person name="Zhang Q."/>
            <person name="Presley C."/>
            <person name="Deng X."/>
            <person name="Wei C.I."/>
            <person name="Xiao S."/>
        </authorList>
    </citation>
    <scope>NUCLEOTIDE SEQUENCE [LARGE SCALE GENOMIC DNA]</scope>
    <source>
        <strain evidence="1">UCSC1</strain>
    </source>
</reference>
<organism evidence="1 2">
    <name type="scientific">Golovinomyces cichoracearum</name>
    <dbReference type="NCBI Taxonomy" id="62708"/>
    <lineage>
        <taxon>Eukaryota</taxon>
        <taxon>Fungi</taxon>
        <taxon>Dikarya</taxon>
        <taxon>Ascomycota</taxon>
        <taxon>Pezizomycotina</taxon>
        <taxon>Leotiomycetes</taxon>
        <taxon>Erysiphales</taxon>
        <taxon>Erysiphaceae</taxon>
        <taxon>Golovinomyces</taxon>
    </lineage>
</organism>
<name>A0A420HZP4_9PEZI</name>
<comment type="caution">
    <text evidence="1">The sequence shown here is derived from an EMBL/GenBank/DDBJ whole genome shotgun (WGS) entry which is preliminary data.</text>
</comment>
<dbReference type="Proteomes" id="UP000285405">
    <property type="component" value="Unassembled WGS sequence"/>
</dbReference>
<evidence type="ECO:0000313" key="2">
    <source>
        <dbReference type="Proteomes" id="UP000285405"/>
    </source>
</evidence>